<dbReference type="OrthoDB" id="3362711at2759"/>
<feature type="chain" id="PRO_5023076499" description="Cyanovirin-N domain-containing protein" evidence="1">
    <location>
        <begin position="18"/>
        <end position="153"/>
    </location>
</feature>
<organism evidence="2 3">
    <name type="scientific">Heliocybe sulcata</name>
    <dbReference type="NCBI Taxonomy" id="5364"/>
    <lineage>
        <taxon>Eukaryota</taxon>
        <taxon>Fungi</taxon>
        <taxon>Dikarya</taxon>
        <taxon>Basidiomycota</taxon>
        <taxon>Agaricomycotina</taxon>
        <taxon>Agaricomycetes</taxon>
        <taxon>Gloeophyllales</taxon>
        <taxon>Gloeophyllaceae</taxon>
        <taxon>Heliocybe</taxon>
    </lineage>
</organism>
<gene>
    <name evidence="2" type="ORF">OE88DRAFT_1661062</name>
</gene>
<feature type="signal peptide" evidence="1">
    <location>
        <begin position="1"/>
        <end position="17"/>
    </location>
</feature>
<sequence length="153" mass="16719">MLSWLLLSAIIAKSVVGAKIQTNATCTVSAFFNNNSLGQSVCLIGAYLNSVCEGTHLEEGLLPGRFYEPQASCMCNTVSYNVWSACAYCQNGPWLSWPDWSSQCSNRGIAPQEGFPYALPFGFATPHWAYYNYSGNVNDTRWNTSIPHALGGT</sequence>
<dbReference type="STRING" id="5364.A0A5C3N081"/>
<evidence type="ECO:0000256" key="1">
    <source>
        <dbReference type="SAM" id="SignalP"/>
    </source>
</evidence>
<keyword evidence="1" id="KW-0732">Signal</keyword>
<protein>
    <recommendedName>
        <fullName evidence="4">Cyanovirin-N domain-containing protein</fullName>
    </recommendedName>
</protein>
<dbReference type="AlphaFoldDB" id="A0A5C3N081"/>
<evidence type="ECO:0000313" key="3">
    <source>
        <dbReference type="Proteomes" id="UP000305948"/>
    </source>
</evidence>
<keyword evidence="3" id="KW-1185">Reference proteome</keyword>
<accession>A0A5C3N081</accession>
<evidence type="ECO:0008006" key="4">
    <source>
        <dbReference type="Google" id="ProtNLM"/>
    </source>
</evidence>
<dbReference type="Proteomes" id="UP000305948">
    <property type="component" value="Unassembled WGS sequence"/>
</dbReference>
<evidence type="ECO:0000313" key="2">
    <source>
        <dbReference type="EMBL" id="TFK50573.1"/>
    </source>
</evidence>
<reference evidence="2 3" key="1">
    <citation type="journal article" date="2019" name="Nat. Ecol. Evol.">
        <title>Megaphylogeny resolves global patterns of mushroom evolution.</title>
        <authorList>
            <person name="Varga T."/>
            <person name="Krizsan K."/>
            <person name="Foldi C."/>
            <person name="Dima B."/>
            <person name="Sanchez-Garcia M."/>
            <person name="Sanchez-Ramirez S."/>
            <person name="Szollosi G.J."/>
            <person name="Szarkandi J.G."/>
            <person name="Papp V."/>
            <person name="Albert L."/>
            <person name="Andreopoulos W."/>
            <person name="Angelini C."/>
            <person name="Antonin V."/>
            <person name="Barry K.W."/>
            <person name="Bougher N.L."/>
            <person name="Buchanan P."/>
            <person name="Buyck B."/>
            <person name="Bense V."/>
            <person name="Catcheside P."/>
            <person name="Chovatia M."/>
            <person name="Cooper J."/>
            <person name="Damon W."/>
            <person name="Desjardin D."/>
            <person name="Finy P."/>
            <person name="Geml J."/>
            <person name="Haridas S."/>
            <person name="Hughes K."/>
            <person name="Justo A."/>
            <person name="Karasinski D."/>
            <person name="Kautmanova I."/>
            <person name="Kiss B."/>
            <person name="Kocsube S."/>
            <person name="Kotiranta H."/>
            <person name="LaButti K.M."/>
            <person name="Lechner B.E."/>
            <person name="Liimatainen K."/>
            <person name="Lipzen A."/>
            <person name="Lukacs Z."/>
            <person name="Mihaltcheva S."/>
            <person name="Morgado L.N."/>
            <person name="Niskanen T."/>
            <person name="Noordeloos M.E."/>
            <person name="Ohm R.A."/>
            <person name="Ortiz-Santana B."/>
            <person name="Ovrebo C."/>
            <person name="Racz N."/>
            <person name="Riley R."/>
            <person name="Savchenko A."/>
            <person name="Shiryaev A."/>
            <person name="Soop K."/>
            <person name="Spirin V."/>
            <person name="Szebenyi C."/>
            <person name="Tomsovsky M."/>
            <person name="Tulloss R.E."/>
            <person name="Uehling J."/>
            <person name="Grigoriev I.V."/>
            <person name="Vagvolgyi C."/>
            <person name="Papp T."/>
            <person name="Martin F.M."/>
            <person name="Miettinen O."/>
            <person name="Hibbett D.S."/>
            <person name="Nagy L.G."/>
        </authorList>
    </citation>
    <scope>NUCLEOTIDE SEQUENCE [LARGE SCALE GENOMIC DNA]</scope>
    <source>
        <strain evidence="2 3">OMC1185</strain>
    </source>
</reference>
<name>A0A5C3N081_9AGAM</name>
<proteinExistence type="predicted"/>
<dbReference type="EMBL" id="ML213513">
    <property type="protein sequence ID" value="TFK50573.1"/>
    <property type="molecule type" value="Genomic_DNA"/>
</dbReference>